<name>A0A5B7K583_PORTR</name>
<gene>
    <name evidence="1" type="ORF">E2C01_095899</name>
</gene>
<proteinExistence type="predicted"/>
<keyword evidence="2" id="KW-1185">Reference proteome</keyword>
<organism evidence="1 2">
    <name type="scientific">Portunus trituberculatus</name>
    <name type="common">Swimming crab</name>
    <name type="synonym">Neptunus trituberculatus</name>
    <dbReference type="NCBI Taxonomy" id="210409"/>
    <lineage>
        <taxon>Eukaryota</taxon>
        <taxon>Metazoa</taxon>
        <taxon>Ecdysozoa</taxon>
        <taxon>Arthropoda</taxon>
        <taxon>Crustacea</taxon>
        <taxon>Multicrustacea</taxon>
        <taxon>Malacostraca</taxon>
        <taxon>Eumalacostraca</taxon>
        <taxon>Eucarida</taxon>
        <taxon>Decapoda</taxon>
        <taxon>Pleocyemata</taxon>
        <taxon>Brachyura</taxon>
        <taxon>Eubrachyura</taxon>
        <taxon>Portunoidea</taxon>
        <taxon>Portunidae</taxon>
        <taxon>Portuninae</taxon>
        <taxon>Portunus</taxon>
    </lineage>
</organism>
<accession>A0A5B7K583</accession>
<dbReference type="EMBL" id="VSRR010122844">
    <property type="protein sequence ID" value="MPD00428.1"/>
    <property type="molecule type" value="Genomic_DNA"/>
</dbReference>
<dbReference type="Proteomes" id="UP000324222">
    <property type="component" value="Unassembled WGS sequence"/>
</dbReference>
<evidence type="ECO:0000313" key="2">
    <source>
        <dbReference type="Proteomes" id="UP000324222"/>
    </source>
</evidence>
<reference evidence="1 2" key="1">
    <citation type="submission" date="2019-05" db="EMBL/GenBank/DDBJ databases">
        <title>Another draft genome of Portunus trituberculatus and its Hox gene families provides insights of decapod evolution.</title>
        <authorList>
            <person name="Jeong J.-H."/>
            <person name="Song I."/>
            <person name="Kim S."/>
            <person name="Choi T."/>
            <person name="Kim D."/>
            <person name="Ryu S."/>
            <person name="Kim W."/>
        </authorList>
    </citation>
    <scope>NUCLEOTIDE SEQUENCE [LARGE SCALE GENOMIC DNA]</scope>
    <source>
        <tissue evidence="1">Muscle</tissue>
    </source>
</reference>
<dbReference type="AlphaFoldDB" id="A0A5B7K583"/>
<sequence>MVEGWWMDRGSEKGPIATNKRLEVIEADPSRNSISKQTAVAAADKHHGVPPPSLLLVSWETLTSFHPFIFLSHSFSGCRRPFCPWSEWPTSSSSVRGELVRPFVRSSTAEGVGDEDEAGVVANSDTKHVKVSESIHRILSCQVVRY</sequence>
<comment type="caution">
    <text evidence="1">The sequence shown here is derived from an EMBL/GenBank/DDBJ whole genome shotgun (WGS) entry which is preliminary data.</text>
</comment>
<protein>
    <submittedName>
        <fullName evidence="1">Uncharacterized protein</fullName>
    </submittedName>
</protein>
<evidence type="ECO:0000313" key="1">
    <source>
        <dbReference type="EMBL" id="MPD00428.1"/>
    </source>
</evidence>